<dbReference type="Gene3D" id="3.30.1950.10">
    <property type="entry name" value="wza like domain"/>
    <property type="match status" value="1"/>
</dbReference>
<proteinExistence type="predicted"/>
<dbReference type="EMBL" id="FRCB01000005">
    <property type="protein sequence ID" value="SHM18962.1"/>
    <property type="molecule type" value="Genomic_DNA"/>
</dbReference>
<dbReference type="Pfam" id="PF02563">
    <property type="entry name" value="Poly_export"/>
    <property type="match status" value="1"/>
</dbReference>
<evidence type="ECO:0000259" key="2">
    <source>
        <dbReference type="Pfam" id="PF02563"/>
    </source>
</evidence>
<dbReference type="InterPro" id="IPR003715">
    <property type="entry name" value="Poly_export_N"/>
</dbReference>
<dbReference type="PANTHER" id="PTHR33619:SF3">
    <property type="entry name" value="POLYSACCHARIDE EXPORT PROTEIN GFCE-RELATED"/>
    <property type="match status" value="1"/>
</dbReference>
<dbReference type="PANTHER" id="PTHR33619">
    <property type="entry name" value="POLYSACCHARIDE EXPORT PROTEIN GFCE-RELATED"/>
    <property type="match status" value="1"/>
</dbReference>
<evidence type="ECO:0000313" key="3">
    <source>
        <dbReference type="EMBL" id="SHM18962.1"/>
    </source>
</evidence>
<protein>
    <submittedName>
        <fullName evidence="3">Polysaccharide export outer membrane protein</fullName>
    </submittedName>
</protein>
<organism evidence="3 4">
    <name type="scientific">Roseovarius litoreus</name>
    <dbReference type="NCBI Taxonomy" id="1155722"/>
    <lineage>
        <taxon>Bacteria</taxon>
        <taxon>Pseudomonadati</taxon>
        <taxon>Pseudomonadota</taxon>
        <taxon>Alphaproteobacteria</taxon>
        <taxon>Rhodobacterales</taxon>
        <taxon>Roseobacteraceae</taxon>
        <taxon>Roseovarius</taxon>
    </lineage>
</organism>
<evidence type="ECO:0000256" key="1">
    <source>
        <dbReference type="ARBA" id="ARBA00022729"/>
    </source>
</evidence>
<dbReference type="AlphaFoldDB" id="A0A1M7GRL3"/>
<keyword evidence="1" id="KW-0732">Signal</keyword>
<feature type="domain" description="Polysaccharide export protein N-terminal" evidence="2">
    <location>
        <begin position="121"/>
        <end position="199"/>
    </location>
</feature>
<name>A0A1M7GRL3_9RHOB</name>
<dbReference type="Proteomes" id="UP000322545">
    <property type="component" value="Unassembled WGS sequence"/>
</dbReference>
<dbReference type="InterPro" id="IPR049712">
    <property type="entry name" value="Poly_export"/>
</dbReference>
<keyword evidence="4" id="KW-1185">Reference proteome</keyword>
<dbReference type="Gene3D" id="3.10.560.10">
    <property type="entry name" value="Outer membrane lipoprotein wza domain like"/>
    <property type="match status" value="2"/>
</dbReference>
<accession>A0A1M7GRL3</accession>
<sequence length="410" mass="44050">MTYPAWSTIAPSAGQLKRVSFGELWCLRLYRGEHVFGVSALVRIRFVVMQLVCAVLLSACALPRGAALQSEILTEQQSETPGFQVVAVTRESTPLLAQWPVTGWSGHYHWLPKDKGPDSGVILTGDTLDMAVWESQENSLLAGVGSKMTELPRMTVSENGTVFVPYVGDVEVRGMTTGAARNVLQSRLEEIAPSVQVQLSVEPGRNNAVDLVGGVASPGRYPLDSRATTILSVIAQGGGIDPGLRNPLVRLQRDGRGYDILAADLLRTPARNVRLRGGDQITIIEDDRSFNVLGAAGTQQLVYFERDRMSAMEALSVMGGLQASRANPKGILVLRDYQAKDLKPGMAGPDMRQVVFTLDLTSADGLFAARQFQIHPGDTLLATESPVSAVRSILGLLGTLVGVTGTVETL</sequence>
<dbReference type="GO" id="GO:0015159">
    <property type="term" value="F:polysaccharide transmembrane transporter activity"/>
    <property type="evidence" value="ECO:0007669"/>
    <property type="project" value="InterPro"/>
</dbReference>
<gene>
    <name evidence="3" type="ORF">SAMN05443432_105123</name>
</gene>
<evidence type="ECO:0000313" key="4">
    <source>
        <dbReference type="Proteomes" id="UP000322545"/>
    </source>
</evidence>
<reference evidence="3 4" key="1">
    <citation type="submission" date="2016-11" db="EMBL/GenBank/DDBJ databases">
        <authorList>
            <person name="Varghese N."/>
            <person name="Submissions S."/>
        </authorList>
    </citation>
    <scope>NUCLEOTIDE SEQUENCE [LARGE SCALE GENOMIC DNA]</scope>
    <source>
        <strain evidence="3 4">DSM 28249</strain>
    </source>
</reference>